<dbReference type="AlphaFoldDB" id="G8NVV2"/>
<evidence type="ECO:0000256" key="6">
    <source>
        <dbReference type="ARBA" id="ARBA00038076"/>
    </source>
</evidence>
<comment type="subcellular location">
    <subcellularLocation>
        <location evidence="1">Cell membrane</location>
        <topology evidence="1">Multi-pass membrane protein</topology>
    </subcellularLocation>
</comment>
<keyword evidence="4 7" id="KW-1133">Transmembrane helix</keyword>
<evidence type="ECO:0000259" key="8">
    <source>
        <dbReference type="Pfam" id="PF02687"/>
    </source>
</evidence>
<dbReference type="InterPro" id="IPR050250">
    <property type="entry name" value="Macrolide_Exporter_MacB"/>
</dbReference>
<evidence type="ECO:0000256" key="2">
    <source>
        <dbReference type="ARBA" id="ARBA00022475"/>
    </source>
</evidence>
<dbReference type="OrthoDB" id="9770036at2"/>
<accession>G8NVV2</accession>
<keyword evidence="2" id="KW-1003">Cell membrane</keyword>
<feature type="transmembrane region" description="Helical" evidence="7">
    <location>
        <begin position="333"/>
        <end position="354"/>
    </location>
</feature>
<keyword evidence="5 7" id="KW-0472">Membrane</keyword>
<keyword evidence="3 7" id="KW-0812">Transmembrane</keyword>
<evidence type="ECO:0000256" key="4">
    <source>
        <dbReference type="ARBA" id="ARBA00022989"/>
    </source>
</evidence>
<dbReference type="eggNOG" id="COG0577">
    <property type="taxonomic scope" value="Bacteria"/>
</dbReference>
<evidence type="ECO:0000256" key="3">
    <source>
        <dbReference type="ARBA" id="ARBA00022692"/>
    </source>
</evidence>
<dbReference type="Pfam" id="PF12704">
    <property type="entry name" value="MacB_PCD"/>
    <property type="match status" value="1"/>
</dbReference>
<name>G8NVV2_GRAMM</name>
<feature type="transmembrane region" description="Helical" evidence="7">
    <location>
        <begin position="286"/>
        <end position="313"/>
    </location>
</feature>
<dbReference type="KEGG" id="gma:AciX8_4585"/>
<gene>
    <name evidence="10" type="ordered locus">AciX8_4585</name>
</gene>
<reference evidence="10 11" key="1">
    <citation type="submission" date="2011-11" db="EMBL/GenBank/DDBJ databases">
        <title>Complete sequence of Granulicella mallensis MP5ACTX8.</title>
        <authorList>
            <consortium name="US DOE Joint Genome Institute"/>
            <person name="Lucas S."/>
            <person name="Copeland A."/>
            <person name="Lapidus A."/>
            <person name="Cheng J.-F."/>
            <person name="Goodwin L."/>
            <person name="Pitluck S."/>
            <person name="Peters L."/>
            <person name="Lu M."/>
            <person name="Detter J.C."/>
            <person name="Han C."/>
            <person name="Tapia R."/>
            <person name="Land M."/>
            <person name="Hauser L."/>
            <person name="Kyrpides N."/>
            <person name="Ivanova N."/>
            <person name="Mikhailova N."/>
            <person name="Pagani I."/>
            <person name="Rawat S."/>
            <person name="Mannisto M."/>
            <person name="Haggblom M."/>
            <person name="Woyke T."/>
        </authorList>
    </citation>
    <scope>NUCLEOTIDE SEQUENCE [LARGE SCALE GENOMIC DNA]</scope>
    <source>
        <strain evidence="11">ATCC BAA-1857 / DSM 23137 / MP5ACTX8</strain>
    </source>
</reference>
<dbReference type="HOGENOM" id="CLU_000604_8_6_0"/>
<organism evidence="10 11">
    <name type="scientific">Granulicella mallensis (strain ATCC BAA-1857 / DSM 23137 / MP5ACTX8)</name>
    <dbReference type="NCBI Taxonomy" id="682795"/>
    <lineage>
        <taxon>Bacteria</taxon>
        <taxon>Pseudomonadati</taxon>
        <taxon>Acidobacteriota</taxon>
        <taxon>Terriglobia</taxon>
        <taxon>Terriglobales</taxon>
        <taxon>Acidobacteriaceae</taxon>
        <taxon>Granulicella</taxon>
    </lineage>
</organism>
<dbReference type="Pfam" id="PF02687">
    <property type="entry name" value="FtsX"/>
    <property type="match status" value="1"/>
</dbReference>
<evidence type="ECO:0000313" key="11">
    <source>
        <dbReference type="Proteomes" id="UP000007113"/>
    </source>
</evidence>
<dbReference type="GO" id="GO:0022857">
    <property type="term" value="F:transmembrane transporter activity"/>
    <property type="evidence" value="ECO:0007669"/>
    <property type="project" value="TreeGrafter"/>
</dbReference>
<feature type="transmembrane region" description="Helical" evidence="7">
    <location>
        <begin position="243"/>
        <end position="265"/>
    </location>
</feature>
<protein>
    <recommendedName>
        <fullName evidence="12">ABC3 transporter permease protein domain-containing protein</fullName>
    </recommendedName>
</protein>
<evidence type="ECO:0000256" key="7">
    <source>
        <dbReference type="SAM" id="Phobius"/>
    </source>
</evidence>
<sequence length="368" mass="39638">MNKLIVGNLVHRPLRSVISAFAVAIEVIMILSVVAIFYGILNGSRAQTSGIGGDMIVHPGAASALMNTSSASADVRVADVLAKLPHVQVVSPVYIKLTAGTSLETVYGIDFNSFNALRAFTFVSGGPFKGPDDLIIDDLQAAATPHLNVGDSVKVLNHNFKVCGIVEHGKGSRKFIPLQTMEALDNSPGKATMFYLRTEEQPQYQEAIRSEILHTDGLQDWSVQTMQEFLSTLTPDHLPGFNIALRVVISIATIIGFMVIFQSMYTAVMERTREIGILKSMGAGQLSIVSVVLRETMLLASAGIAIGVAATYMLRAVLHNRFPTLSFAVTTDWVFKAIGIALLGALLGAFYPALKAARKDPIDALSYE</sequence>
<evidence type="ECO:0000313" key="10">
    <source>
        <dbReference type="EMBL" id="AEU38855.1"/>
    </source>
</evidence>
<evidence type="ECO:0000259" key="9">
    <source>
        <dbReference type="Pfam" id="PF12704"/>
    </source>
</evidence>
<keyword evidence="11" id="KW-1185">Reference proteome</keyword>
<dbReference type="InterPro" id="IPR003838">
    <property type="entry name" value="ABC3_permease_C"/>
</dbReference>
<evidence type="ECO:0000256" key="1">
    <source>
        <dbReference type="ARBA" id="ARBA00004651"/>
    </source>
</evidence>
<evidence type="ECO:0000256" key="5">
    <source>
        <dbReference type="ARBA" id="ARBA00023136"/>
    </source>
</evidence>
<proteinExistence type="inferred from homology"/>
<feature type="domain" description="ABC3 transporter permease C-terminal" evidence="8">
    <location>
        <begin position="247"/>
        <end position="361"/>
    </location>
</feature>
<dbReference type="EMBL" id="CP003130">
    <property type="protein sequence ID" value="AEU38855.1"/>
    <property type="molecule type" value="Genomic_DNA"/>
</dbReference>
<dbReference type="PANTHER" id="PTHR30572:SF4">
    <property type="entry name" value="ABC TRANSPORTER PERMEASE YTRF"/>
    <property type="match status" value="1"/>
</dbReference>
<dbReference type="RefSeq" id="WP_014267726.1">
    <property type="nucleotide sequence ID" value="NC_016631.1"/>
</dbReference>
<feature type="domain" description="MacB-like periplasmic core" evidence="9">
    <location>
        <begin position="16"/>
        <end position="208"/>
    </location>
</feature>
<dbReference type="InterPro" id="IPR025857">
    <property type="entry name" value="MacB_PCD"/>
</dbReference>
<dbReference type="PANTHER" id="PTHR30572">
    <property type="entry name" value="MEMBRANE COMPONENT OF TRANSPORTER-RELATED"/>
    <property type="match status" value="1"/>
</dbReference>
<evidence type="ECO:0008006" key="12">
    <source>
        <dbReference type="Google" id="ProtNLM"/>
    </source>
</evidence>
<feature type="transmembrane region" description="Helical" evidence="7">
    <location>
        <begin position="20"/>
        <end position="41"/>
    </location>
</feature>
<dbReference type="Proteomes" id="UP000007113">
    <property type="component" value="Chromosome"/>
</dbReference>
<dbReference type="GO" id="GO:0005886">
    <property type="term" value="C:plasma membrane"/>
    <property type="evidence" value="ECO:0007669"/>
    <property type="project" value="UniProtKB-SubCell"/>
</dbReference>
<comment type="similarity">
    <text evidence="6">Belongs to the ABC-4 integral membrane protein family.</text>
</comment>
<dbReference type="STRING" id="682795.AciX8_4585"/>